<gene>
    <name evidence="1" type="ORF">ASILVAE211_22070</name>
</gene>
<organism evidence="1 2">
    <name type="scientific">Acidisoma silvae</name>
    <dbReference type="NCBI Taxonomy" id="2802396"/>
    <lineage>
        <taxon>Bacteria</taxon>
        <taxon>Pseudomonadati</taxon>
        <taxon>Pseudomonadota</taxon>
        <taxon>Alphaproteobacteria</taxon>
        <taxon>Acetobacterales</taxon>
        <taxon>Acidocellaceae</taxon>
        <taxon>Acidisoma</taxon>
    </lineage>
</organism>
<keyword evidence="2" id="KW-1185">Reference proteome</keyword>
<dbReference type="EMBL" id="JAESVB010000019">
    <property type="protein sequence ID" value="MCB8877894.1"/>
    <property type="molecule type" value="Genomic_DNA"/>
</dbReference>
<reference evidence="1" key="1">
    <citation type="journal article" date="2021" name="Microorganisms">
        <title>Acidisoma silvae sp. nov. and Acidisomacellulosilytica sp. nov., Two Acidophilic Bacteria Isolated from Decaying Wood, Hydrolyzing Cellulose and Producing Poly-3-hydroxybutyrate.</title>
        <authorList>
            <person name="Mieszkin S."/>
            <person name="Pouder E."/>
            <person name="Uroz S."/>
            <person name="Simon-Colin C."/>
            <person name="Alain K."/>
        </authorList>
    </citation>
    <scope>NUCLEOTIDE SEQUENCE</scope>
    <source>
        <strain evidence="1">HW T2.11</strain>
    </source>
</reference>
<proteinExistence type="predicted"/>
<accession>A0A963YVI8</accession>
<sequence>MGIDLLSSNPRNMALRRDAGCALPVHVMMMQFDALWRYPGLDQGQQAPD</sequence>
<protein>
    <submittedName>
        <fullName evidence="1">Uncharacterized protein</fullName>
    </submittedName>
</protein>
<name>A0A963YVI8_9PROT</name>
<reference evidence="1" key="2">
    <citation type="submission" date="2021-01" db="EMBL/GenBank/DDBJ databases">
        <authorList>
            <person name="Mieszkin S."/>
            <person name="Pouder E."/>
            <person name="Alain K."/>
        </authorList>
    </citation>
    <scope>NUCLEOTIDE SEQUENCE</scope>
    <source>
        <strain evidence="1">HW T2.11</strain>
    </source>
</reference>
<dbReference type="Proteomes" id="UP000708298">
    <property type="component" value="Unassembled WGS sequence"/>
</dbReference>
<evidence type="ECO:0000313" key="2">
    <source>
        <dbReference type="Proteomes" id="UP000708298"/>
    </source>
</evidence>
<evidence type="ECO:0000313" key="1">
    <source>
        <dbReference type="EMBL" id="MCB8877894.1"/>
    </source>
</evidence>
<dbReference type="RefSeq" id="WP_227323539.1">
    <property type="nucleotide sequence ID" value="NZ_JAESVB010000019.1"/>
</dbReference>
<comment type="caution">
    <text evidence="1">The sequence shown here is derived from an EMBL/GenBank/DDBJ whole genome shotgun (WGS) entry which is preliminary data.</text>
</comment>
<dbReference type="AlphaFoldDB" id="A0A963YVI8"/>